<reference evidence="3" key="1">
    <citation type="submission" date="2025-08" db="UniProtKB">
        <authorList>
            <consortium name="RefSeq"/>
        </authorList>
    </citation>
    <scope>IDENTIFICATION</scope>
</reference>
<protein>
    <submittedName>
        <fullName evidence="3">Uncharacterized protein LOC103518789</fullName>
    </submittedName>
</protein>
<feature type="region of interest" description="Disordered" evidence="1">
    <location>
        <begin position="1"/>
        <end position="256"/>
    </location>
</feature>
<accession>A0A3Q0JCY5</accession>
<dbReference type="Proteomes" id="UP000079169">
    <property type="component" value="Unplaced"/>
</dbReference>
<feature type="compositionally biased region" description="Basic and acidic residues" evidence="1">
    <location>
        <begin position="130"/>
        <end position="226"/>
    </location>
</feature>
<name>A0A3Q0JCY5_DIACI</name>
<dbReference type="GeneID" id="103518789"/>
<dbReference type="AlphaFoldDB" id="A0A3Q0JCY5"/>
<keyword evidence="2" id="KW-1185">Reference proteome</keyword>
<dbReference type="KEGG" id="dci:103518789"/>
<evidence type="ECO:0000313" key="3">
    <source>
        <dbReference type="RefSeq" id="XP_026686296.1"/>
    </source>
</evidence>
<feature type="compositionally biased region" description="Basic and acidic residues" evidence="1">
    <location>
        <begin position="243"/>
        <end position="253"/>
    </location>
</feature>
<proteinExistence type="predicted"/>
<gene>
    <name evidence="3" type="primary">LOC103518789</name>
</gene>
<dbReference type="RefSeq" id="XP_026686296.1">
    <property type="nucleotide sequence ID" value="XM_026830495.1"/>
</dbReference>
<feature type="compositionally biased region" description="Polar residues" evidence="1">
    <location>
        <begin position="74"/>
        <end position="87"/>
    </location>
</feature>
<dbReference type="PaxDb" id="121845-A0A3Q0JCY5"/>
<sequence>MYTSKDMDQIETAPALLKGQITLATPESSSETEPSSSDDEAESNVVANRLDKTAKSGVRNDTSALKTRRENGETKGQSSAVNSNYTAVRTLRENGETKSDAGALKTQRGNLETDLDAVDTKSAGSAIGENADKAIPETDEKDHKRNRDVDRPKRRPSRETSNERGSTRDSKEALDGRKNRPESAKRNRQKDASPPKKSREKDASDKDDKRNTDVDSAKRRGKDGFKRNRNGANEVNETVGKVQKSDVNDDRTVGKRKVLQRNKETAEVLQGNRETVGMKDISELLSQVKEDVVIGTANPDSGVYVIEDHMTTGASLGHAPSPRLDQSQLEHRSFVQLRHCEFQIPRPSHLETAECVTLRPFTPRLDYSSTQPPSGYVAAQSTIYSSLRDSRQT</sequence>
<feature type="compositionally biased region" description="Low complexity" evidence="1">
    <location>
        <begin position="24"/>
        <end position="35"/>
    </location>
</feature>
<evidence type="ECO:0000313" key="2">
    <source>
        <dbReference type="Proteomes" id="UP000079169"/>
    </source>
</evidence>
<feature type="compositionally biased region" description="Basic and acidic residues" evidence="1">
    <location>
        <begin position="90"/>
        <end position="99"/>
    </location>
</feature>
<organism evidence="2 3">
    <name type="scientific">Diaphorina citri</name>
    <name type="common">Asian citrus psyllid</name>
    <dbReference type="NCBI Taxonomy" id="121845"/>
    <lineage>
        <taxon>Eukaryota</taxon>
        <taxon>Metazoa</taxon>
        <taxon>Ecdysozoa</taxon>
        <taxon>Arthropoda</taxon>
        <taxon>Hexapoda</taxon>
        <taxon>Insecta</taxon>
        <taxon>Pterygota</taxon>
        <taxon>Neoptera</taxon>
        <taxon>Paraneoptera</taxon>
        <taxon>Hemiptera</taxon>
        <taxon>Sternorrhyncha</taxon>
        <taxon>Psylloidea</taxon>
        <taxon>Psyllidae</taxon>
        <taxon>Diaphorininae</taxon>
        <taxon>Diaphorina</taxon>
    </lineage>
</organism>
<evidence type="ECO:0000256" key="1">
    <source>
        <dbReference type="SAM" id="MobiDB-lite"/>
    </source>
</evidence>